<dbReference type="InterPro" id="IPR047202">
    <property type="entry name" value="Lipocalin_Blc-like_dom"/>
</dbReference>
<name>A0A6C0F802_9ZZZZ</name>
<dbReference type="PANTHER" id="PTHR37437">
    <property type="entry name" value="LIPOCALIN-RELATED PROTEIN-RELATED"/>
    <property type="match status" value="1"/>
</dbReference>
<dbReference type="SUPFAM" id="SSF50814">
    <property type="entry name" value="Lipocalins"/>
    <property type="match status" value="1"/>
</dbReference>
<evidence type="ECO:0000313" key="4">
    <source>
        <dbReference type="EMBL" id="QHT37818.1"/>
    </source>
</evidence>
<evidence type="ECO:0000256" key="2">
    <source>
        <dbReference type="PIRNR" id="PIRNR036893"/>
    </source>
</evidence>
<protein>
    <recommendedName>
        <fullName evidence="3">Lipocalin/cytosolic fatty-acid binding domain-containing protein</fullName>
    </recommendedName>
</protein>
<accession>A0A6C0F802</accession>
<dbReference type="InterPro" id="IPR012674">
    <property type="entry name" value="Calycin"/>
</dbReference>
<sequence>MDMFALILIFSSLSCCLSKEYKAVDELNIPQYMGKWYQVYKDKFDNIFQKNGICSTAEYVLGEDNIVKVLNKQITNNQYDSITGIAYYDNDDCCGYLTVELKDQSPAPYWVLELGPIVDDLYDYSIVSDNNAISLFVLARDVDRFYKLYQEQVDKSLKEFGFTKAYNKPEIMNQTNCVINN</sequence>
<feature type="domain" description="Lipocalin/cytosolic fatty-acid binding" evidence="3">
    <location>
        <begin position="28"/>
        <end position="154"/>
    </location>
</feature>
<dbReference type="PANTHER" id="PTHR37437:SF1">
    <property type="entry name" value="LIPOCALIN-RELATED PROTEIN"/>
    <property type="match status" value="1"/>
</dbReference>
<evidence type="ECO:0000256" key="1">
    <source>
        <dbReference type="ARBA" id="ARBA00006889"/>
    </source>
</evidence>
<dbReference type="AlphaFoldDB" id="A0A6C0F802"/>
<dbReference type="InterPro" id="IPR000566">
    <property type="entry name" value="Lipocln_cytosolic_FA-bd_dom"/>
</dbReference>
<reference evidence="4" key="1">
    <citation type="journal article" date="2020" name="Nature">
        <title>Giant virus diversity and host interactions through global metagenomics.</title>
        <authorList>
            <person name="Schulz F."/>
            <person name="Roux S."/>
            <person name="Paez-Espino D."/>
            <person name="Jungbluth S."/>
            <person name="Walsh D.A."/>
            <person name="Denef V.J."/>
            <person name="McMahon K.D."/>
            <person name="Konstantinidis K.T."/>
            <person name="Eloe-Fadrosh E.A."/>
            <person name="Kyrpides N.C."/>
            <person name="Woyke T."/>
        </authorList>
    </citation>
    <scope>NUCLEOTIDE SEQUENCE</scope>
    <source>
        <strain evidence="4">GVMAG-S-ERX556049-19</strain>
    </source>
</reference>
<proteinExistence type="inferred from homology"/>
<dbReference type="InterPro" id="IPR022271">
    <property type="entry name" value="Lipocalin_ApoD"/>
</dbReference>
<organism evidence="4">
    <name type="scientific">viral metagenome</name>
    <dbReference type="NCBI Taxonomy" id="1070528"/>
    <lineage>
        <taxon>unclassified sequences</taxon>
        <taxon>metagenomes</taxon>
        <taxon>organismal metagenomes</taxon>
    </lineage>
</organism>
<dbReference type="EMBL" id="MN738821">
    <property type="protein sequence ID" value="QHT37818.1"/>
    <property type="molecule type" value="Genomic_DNA"/>
</dbReference>
<dbReference type="PIRSF" id="PIRSF036893">
    <property type="entry name" value="Lipocalin_ApoD"/>
    <property type="match status" value="1"/>
</dbReference>
<comment type="similarity">
    <text evidence="1 2">Belongs to the calycin superfamily. Lipocalin family.</text>
</comment>
<dbReference type="Pfam" id="PF08212">
    <property type="entry name" value="Lipocalin_2"/>
    <property type="match status" value="1"/>
</dbReference>
<dbReference type="CDD" id="cd19438">
    <property type="entry name" value="lipocalin_Blc-like"/>
    <property type="match status" value="1"/>
</dbReference>
<evidence type="ECO:0000259" key="3">
    <source>
        <dbReference type="Pfam" id="PF08212"/>
    </source>
</evidence>
<dbReference type="Gene3D" id="2.40.128.20">
    <property type="match status" value="1"/>
</dbReference>